<evidence type="ECO:0000256" key="3">
    <source>
        <dbReference type="ARBA" id="ARBA00022692"/>
    </source>
</evidence>
<evidence type="ECO:0000313" key="8">
    <source>
        <dbReference type="EMBL" id="TDN46859.1"/>
    </source>
</evidence>
<dbReference type="InterPro" id="IPR000620">
    <property type="entry name" value="EamA_dom"/>
</dbReference>
<keyword evidence="3 6" id="KW-0812">Transmembrane</keyword>
<dbReference type="EMBL" id="SNVV01000024">
    <property type="protein sequence ID" value="TDN46859.1"/>
    <property type="molecule type" value="Genomic_DNA"/>
</dbReference>
<feature type="transmembrane region" description="Helical" evidence="6">
    <location>
        <begin position="181"/>
        <end position="200"/>
    </location>
</feature>
<evidence type="ECO:0000256" key="2">
    <source>
        <dbReference type="ARBA" id="ARBA00007362"/>
    </source>
</evidence>
<accession>A0A4R6DQV9</accession>
<evidence type="ECO:0000259" key="7">
    <source>
        <dbReference type="Pfam" id="PF00892"/>
    </source>
</evidence>
<proteinExistence type="inferred from homology"/>
<feature type="domain" description="EamA" evidence="7">
    <location>
        <begin position="150"/>
        <end position="281"/>
    </location>
</feature>
<comment type="similarity">
    <text evidence="2">Belongs to the EamA transporter family.</text>
</comment>
<evidence type="ECO:0000256" key="6">
    <source>
        <dbReference type="SAM" id="Phobius"/>
    </source>
</evidence>
<organism evidence="8 9">
    <name type="scientific">Azoarcus indigens</name>
    <dbReference type="NCBI Taxonomy" id="29545"/>
    <lineage>
        <taxon>Bacteria</taxon>
        <taxon>Pseudomonadati</taxon>
        <taxon>Pseudomonadota</taxon>
        <taxon>Betaproteobacteria</taxon>
        <taxon>Rhodocyclales</taxon>
        <taxon>Zoogloeaceae</taxon>
        <taxon>Azoarcus</taxon>
    </lineage>
</organism>
<dbReference type="InterPro" id="IPR050638">
    <property type="entry name" value="AA-Vitamin_Transporters"/>
</dbReference>
<sequence length="292" mass="31639">MLPARTLAALVLLTLFWGMNWPIMKLSLREMSPLYFRALTVTGGLLLLLAWFRSRGVSLKVPREQYGRVALLALPNIVGWYSFSIFGVQALASGRAAILGFTMPIWTVLFGVLFFRERMSPRLWIATACAALAVLLLLWHELGHLSGRPTGMLWMLAAAASWAIGTLLLKRLPIAISTEALTVGMLICAAPLLWLLALAQEPLPSFDFSPQMWVAMIYGVVIACAAAQLLWFSIARSLPPVASALSVMMIPVIGLGSAMPITGEQPHAQDLAAVVLIIAALSAALLPKRARA</sequence>
<feature type="transmembrane region" description="Helical" evidence="6">
    <location>
        <begin position="35"/>
        <end position="54"/>
    </location>
</feature>
<feature type="transmembrane region" description="Helical" evidence="6">
    <location>
        <begin position="241"/>
        <end position="261"/>
    </location>
</feature>
<feature type="domain" description="EamA" evidence="7">
    <location>
        <begin position="9"/>
        <end position="138"/>
    </location>
</feature>
<dbReference type="PANTHER" id="PTHR32322:SF2">
    <property type="entry name" value="EAMA DOMAIN-CONTAINING PROTEIN"/>
    <property type="match status" value="1"/>
</dbReference>
<dbReference type="RefSeq" id="WP_246034915.1">
    <property type="nucleotide sequence ID" value="NZ_SNVV01000024.1"/>
</dbReference>
<keyword evidence="9" id="KW-1185">Reference proteome</keyword>
<feature type="transmembrane region" description="Helical" evidence="6">
    <location>
        <begin position="66"/>
        <end position="90"/>
    </location>
</feature>
<feature type="transmembrane region" description="Helical" evidence="6">
    <location>
        <begin position="267"/>
        <end position="286"/>
    </location>
</feature>
<reference evidence="8 9" key="1">
    <citation type="submission" date="2019-03" db="EMBL/GenBank/DDBJ databases">
        <title>Genomic Encyclopedia of Type Strains, Phase IV (KMG-IV): sequencing the most valuable type-strain genomes for metagenomic binning, comparative biology and taxonomic classification.</title>
        <authorList>
            <person name="Goeker M."/>
        </authorList>
    </citation>
    <scope>NUCLEOTIDE SEQUENCE [LARGE SCALE GENOMIC DNA]</scope>
    <source>
        <strain evidence="8 9">DSM 12121</strain>
    </source>
</reference>
<evidence type="ECO:0000256" key="4">
    <source>
        <dbReference type="ARBA" id="ARBA00022989"/>
    </source>
</evidence>
<evidence type="ECO:0000256" key="5">
    <source>
        <dbReference type="ARBA" id="ARBA00023136"/>
    </source>
</evidence>
<protein>
    <submittedName>
        <fullName evidence="8">EamA domain-containing membrane protein RarD</fullName>
    </submittedName>
</protein>
<feature type="transmembrane region" description="Helical" evidence="6">
    <location>
        <begin position="96"/>
        <end position="115"/>
    </location>
</feature>
<name>A0A4R6DQV9_9RHOO</name>
<feature type="transmembrane region" description="Helical" evidence="6">
    <location>
        <begin position="122"/>
        <end position="139"/>
    </location>
</feature>
<gene>
    <name evidence="8" type="ORF">C7389_12419</name>
</gene>
<comment type="subcellular location">
    <subcellularLocation>
        <location evidence="1">Membrane</location>
        <topology evidence="1">Multi-pass membrane protein</topology>
    </subcellularLocation>
</comment>
<keyword evidence="5 6" id="KW-0472">Membrane</keyword>
<dbReference type="PANTHER" id="PTHR32322">
    <property type="entry name" value="INNER MEMBRANE TRANSPORTER"/>
    <property type="match status" value="1"/>
</dbReference>
<comment type="caution">
    <text evidence="8">The sequence shown here is derived from an EMBL/GenBank/DDBJ whole genome shotgun (WGS) entry which is preliminary data.</text>
</comment>
<feature type="transmembrane region" description="Helical" evidence="6">
    <location>
        <begin position="212"/>
        <end position="234"/>
    </location>
</feature>
<dbReference type="SUPFAM" id="SSF103481">
    <property type="entry name" value="Multidrug resistance efflux transporter EmrE"/>
    <property type="match status" value="2"/>
</dbReference>
<evidence type="ECO:0000313" key="9">
    <source>
        <dbReference type="Proteomes" id="UP000295129"/>
    </source>
</evidence>
<feature type="transmembrane region" description="Helical" evidence="6">
    <location>
        <begin position="151"/>
        <end position="169"/>
    </location>
</feature>
<evidence type="ECO:0000256" key="1">
    <source>
        <dbReference type="ARBA" id="ARBA00004141"/>
    </source>
</evidence>
<dbReference type="Proteomes" id="UP000295129">
    <property type="component" value="Unassembled WGS sequence"/>
</dbReference>
<dbReference type="InterPro" id="IPR037185">
    <property type="entry name" value="EmrE-like"/>
</dbReference>
<dbReference type="GO" id="GO:0016020">
    <property type="term" value="C:membrane"/>
    <property type="evidence" value="ECO:0007669"/>
    <property type="project" value="UniProtKB-SubCell"/>
</dbReference>
<dbReference type="Pfam" id="PF00892">
    <property type="entry name" value="EamA"/>
    <property type="match status" value="2"/>
</dbReference>
<dbReference type="AlphaFoldDB" id="A0A4R6DQV9"/>
<keyword evidence="4 6" id="KW-1133">Transmembrane helix</keyword>